<dbReference type="eggNOG" id="COG1345">
    <property type="taxonomic scope" value="Bacteria"/>
</dbReference>
<reference evidence="2" key="1">
    <citation type="journal article" date="2014" name="Genome Announc.">
        <title>Draft Genome Sequences of Marine Flavobacterium Nonlabens Strains NR17, NR24, NR27, NR32, NR33, and Ara13.</title>
        <authorList>
            <person name="Nakanishi M."/>
            <person name="Meirelles P."/>
            <person name="Suzuki R."/>
            <person name="Takatani N."/>
            <person name="Mino S."/>
            <person name="Suda W."/>
            <person name="Oshima K."/>
            <person name="Hattori M."/>
            <person name="Ohkuma M."/>
            <person name="Hosokawa M."/>
            <person name="Miyashita K."/>
            <person name="Thompson F.L."/>
            <person name="Niwa A."/>
            <person name="Sawabe T."/>
            <person name="Sawabe T."/>
        </authorList>
    </citation>
    <scope>NUCLEOTIDE SEQUENCE [LARGE SCALE GENOMIC DNA]</scope>
    <source>
        <strain evidence="2">JCM 19294</strain>
    </source>
</reference>
<dbReference type="Proteomes" id="UP000029221">
    <property type="component" value="Unassembled WGS sequence"/>
</dbReference>
<dbReference type="eggNOG" id="COG1075">
    <property type="taxonomic scope" value="Bacteria"/>
</dbReference>
<proteinExistence type="predicted"/>
<comment type="caution">
    <text evidence="2">The sequence shown here is derived from an EMBL/GenBank/DDBJ whole genome shotgun (WGS) entry which is preliminary data.</text>
</comment>
<organism evidence="2 3">
    <name type="scientific">Nonlabens tegetincola</name>
    <dbReference type="NCBI Taxonomy" id="323273"/>
    <lineage>
        <taxon>Bacteria</taxon>
        <taxon>Pseudomonadati</taxon>
        <taxon>Bacteroidota</taxon>
        <taxon>Flavobacteriia</taxon>
        <taxon>Flavobacteriales</taxon>
        <taxon>Flavobacteriaceae</taxon>
        <taxon>Nonlabens</taxon>
    </lineage>
</organism>
<protein>
    <recommendedName>
        <fullName evidence="4">Secretion system C-terminal sorting domain-containing protein</fullName>
    </recommendedName>
</protein>
<evidence type="ECO:0000313" key="3">
    <source>
        <dbReference type="Proteomes" id="UP000029221"/>
    </source>
</evidence>
<gene>
    <name evidence="2" type="ORF">JCM19294_1883</name>
</gene>
<keyword evidence="3" id="KW-1185">Reference proteome</keyword>
<name>A0A090PZZ9_9FLAO</name>
<dbReference type="AlphaFoldDB" id="A0A090PZZ9"/>
<evidence type="ECO:0008006" key="4">
    <source>
        <dbReference type="Google" id="ProtNLM"/>
    </source>
</evidence>
<dbReference type="EMBL" id="BBML01000002">
    <property type="protein sequence ID" value="GAK96370.1"/>
    <property type="molecule type" value="Genomic_DNA"/>
</dbReference>
<dbReference type="RefSeq" id="WP_052510291.1">
    <property type="nucleotide sequence ID" value="NZ_BBML01000002.1"/>
</dbReference>
<sequence length="984" mass="107361">MKTLYVFFSFIFLGLVGLSQNINYTARITRFQGNGCGNDFGFNTTEEYTAYGYHRDNTIAEISSGCVQIDDNGAYNRTGTFASRTRNNVPATQIIGRIDAWEDDSGSRCTYQSGDDCRTQQTSTFNLTPVEYQNTISNQTVGDADHRMNLYYSYIYSTTSLTLATENTQSTLNGGGTRPFWGSIGSWAFSGGDCAASGTITHNQTSSFSTTVSCRSQVSFRWRVSSEANFDFLEVYVNGVRRQRISGTVGWTLVTLALDYGNNTIEWRYDKDGSVSSGEDRGFVDQITFTDANSIDPGSISTTDSSYNVVANPVILSTAAPAQAYSTTINYQWQYSTNGVTGWTNIGGATGLSYDPPAGLTTTRYYRRRVQDVCGNTDYSNIIQVEILPQFVYDTGSWDPYDPGLSAPIASNSTHSVIIREDTTQTNSFTTGTLTIDAGITLTTSGDVGIEVTGPVNLNGVLDLGESGQLVQSNSSVLNVGVSGMLRKTREGNPNLFRYTYWGSPVSNVGTSNNSGFDISTVMKDGTTGIPRNLIFTNTTTPDGIPGDATNAATISGRWLYAFRDQPGNYSNWEQISPSTSLLTGEGFTMKGTHPSTGIQPFIFQGTPNNGNINLPITVGNIYLISNPYPSAIDTHQFLTDNPDLDGTVYFWEHYGGNSHLLAEYQGGYATYNFSGGVGAPSIATPANGVSTSGSATKTPGRYMPVAQGFFVETVGSNPINFNNNQRVFITETSGQSVFVKAGGIATLGPQQLDIRPKIRLGFTGPSGGHRQLLLTVDPLSTDGVDKYYDGKAYEWLSNDMAFDLNGENYMIQGVPNIDNSDSLPLFIEITNSGIYSIGIDDLENWNNNRDIYLFDSLLNNYYNLRNASASIPLSAGQYVGRFSIKFENTTLSSDDLNLLNDILTIYQPNGEEKIVIQLLDDNYQLESVNLLDINGKAIVNVNSSTLKNSSQNWELTTANMATSTYILQLKVNGRYYTEKVIIN</sequence>
<dbReference type="NCBIfam" id="TIGR04183">
    <property type="entry name" value="Por_Secre_tail"/>
    <property type="match status" value="1"/>
</dbReference>
<evidence type="ECO:0000313" key="2">
    <source>
        <dbReference type="EMBL" id="GAK96370.1"/>
    </source>
</evidence>
<evidence type="ECO:0000256" key="1">
    <source>
        <dbReference type="ARBA" id="ARBA00022729"/>
    </source>
</evidence>
<accession>A0A090PZZ9</accession>
<dbReference type="InterPro" id="IPR026444">
    <property type="entry name" value="Secre_tail"/>
</dbReference>
<keyword evidence="1" id="KW-0732">Signal</keyword>